<organism evidence="2 3">
    <name type="scientific">Ustilago bromivora</name>
    <dbReference type="NCBI Taxonomy" id="307758"/>
    <lineage>
        <taxon>Eukaryota</taxon>
        <taxon>Fungi</taxon>
        <taxon>Dikarya</taxon>
        <taxon>Basidiomycota</taxon>
        <taxon>Ustilaginomycotina</taxon>
        <taxon>Ustilaginomycetes</taxon>
        <taxon>Ustilaginales</taxon>
        <taxon>Ustilaginaceae</taxon>
        <taxon>Ustilago</taxon>
    </lineage>
</organism>
<protein>
    <submittedName>
        <fullName evidence="2">Uncharacterized protein</fullName>
    </submittedName>
</protein>
<dbReference type="OrthoDB" id="10358431at2759"/>
<sequence>MVEETNPHASASDITKRSKRGRKVMTIQQTPVNTAANNDNDADEEYNSDLDDDDRRYDFHTLAKLLKLHLEGTYNENHLRWRHPFDDALTNAVRGTIDTVGDYNVNYLLLDIIREYLTFNQVWKKIKNGLGSKATRYSCWLALITQLGDIKMFHADTRKLIQEIRAIQAEGSILGRPFADNTLFSALQKCMI</sequence>
<gene>
    <name evidence="2" type="ORF">UBRO_21018</name>
</gene>
<reference evidence="3" key="1">
    <citation type="submission" date="2016-04" db="EMBL/GenBank/DDBJ databases">
        <authorList>
            <person name="Guldener U."/>
            <person name="Guldener U."/>
        </authorList>
    </citation>
    <scope>NUCLEOTIDE SEQUENCE [LARGE SCALE GENOMIC DNA]</scope>
    <source>
        <strain evidence="3">UB2112</strain>
    </source>
</reference>
<dbReference type="Proteomes" id="UP000179920">
    <property type="component" value="Chromosome XIX"/>
</dbReference>
<feature type="region of interest" description="Disordered" evidence="1">
    <location>
        <begin position="1"/>
        <end position="44"/>
    </location>
</feature>
<evidence type="ECO:0000256" key="1">
    <source>
        <dbReference type="SAM" id="MobiDB-lite"/>
    </source>
</evidence>
<evidence type="ECO:0000313" key="3">
    <source>
        <dbReference type="Proteomes" id="UP000179920"/>
    </source>
</evidence>
<dbReference type="AlphaFoldDB" id="A0A1K0GXV9"/>
<name>A0A1K0GXV9_9BASI</name>
<accession>A0A1K0GXV9</accession>
<evidence type="ECO:0000313" key="2">
    <source>
        <dbReference type="EMBL" id="SAM85847.1"/>
    </source>
</evidence>
<proteinExistence type="predicted"/>
<dbReference type="EMBL" id="LT558135">
    <property type="protein sequence ID" value="SAM85847.1"/>
    <property type="molecule type" value="Genomic_DNA"/>
</dbReference>